<protein>
    <recommendedName>
        <fullName evidence="1">M23ase beta-sheet core domain-containing protein</fullName>
    </recommendedName>
</protein>
<dbReference type="AlphaFoldDB" id="A0A150X1U5"/>
<dbReference type="InterPro" id="IPR011055">
    <property type="entry name" value="Dup_hybrid_motif"/>
</dbReference>
<evidence type="ECO:0000313" key="2">
    <source>
        <dbReference type="EMBL" id="KYG72542.1"/>
    </source>
</evidence>
<dbReference type="PANTHER" id="PTHR21666">
    <property type="entry name" value="PEPTIDASE-RELATED"/>
    <property type="match status" value="1"/>
</dbReference>
<evidence type="ECO:0000313" key="3">
    <source>
        <dbReference type="Proteomes" id="UP000075606"/>
    </source>
</evidence>
<proteinExistence type="predicted"/>
<name>A0A150X1U5_9BACT</name>
<dbReference type="STRING" id="333140.AWW68_16690"/>
<feature type="domain" description="M23ase beta-sheet core" evidence="1">
    <location>
        <begin position="41"/>
        <end position="98"/>
    </location>
</feature>
<dbReference type="EMBL" id="LRPC01000029">
    <property type="protein sequence ID" value="KYG72542.1"/>
    <property type="molecule type" value="Genomic_DNA"/>
</dbReference>
<organism evidence="2 3">
    <name type="scientific">Roseivirga spongicola</name>
    <dbReference type="NCBI Taxonomy" id="333140"/>
    <lineage>
        <taxon>Bacteria</taxon>
        <taxon>Pseudomonadati</taxon>
        <taxon>Bacteroidota</taxon>
        <taxon>Cytophagia</taxon>
        <taxon>Cytophagales</taxon>
        <taxon>Roseivirgaceae</taxon>
        <taxon>Roseivirga</taxon>
    </lineage>
</organism>
<feature type="domain" description="M23ase beta-sheet core" evidence="1">
    <location>
        <begin position="127"/>
        <end position="158"/>
    </location>
</feature>
<dbReference type="RefSeq" id="WP_068224337.1">
    <property type="nucleotide sequence ID" value="NZ_LRPC01000029.1"/>
</dbReference>
<dbReference type="InterPro" id="IPR050570">
    <property type="entry name" value="Cell_wall_metabolism_enzyme"/>
</dbReference>
<reference evidence="2 3" key="1">
    <citation type="submission" date="2016-01" db="EMBL/GenBank/DDBJ databases">
        <title>Genome sequencing of Roseivirga spongicola UST030701-084.</title>
        <authorList>
            <person name="Selvaratnam C."/>
            <person name="Thevarajoo S."/>
            <person name="Goh K.M."/>
            <person name="Ee R."/>
            <person name="Chan K.-G."/>
            <person name="Chong C.S."/>
        </authorList>
    </citation>
    <scope>NUCLEOTIDE SEQUENCE [LARGE SCALE GENOMIC DNA]</scope>
    <source>
        <strain evidence="2 3">UST030701-084</strain>
    </source>
</reference>
<accession>A0A150X1U5</accession>
<dbReference type="Gene3D" id="2.70.70.10">
    <property type="entry name" value="Glucose Permease (Domain IIA)"/>
    <property type="match status" value="1"/>
</dbReference>
<sequence>MSASLQAQYDNIDKDYYSFPIQPESENFLSGNMGELRSSHFHAGLDIKTNGVEGLEVYSAADGYVSRIRVGTGGYGNCIYIQHPNGTSTVYAHLKNFNEVLAQYTLEEQYKRKSFAVNIFPKRNELPVKKGEVIGLSGNSGSSTGPHLHFEIRSSDHKVLDPLRIGFNQVKDNIPPALERLAVKSMDIHARVNDQFGRFEFDIRRKNSDGLNTDTIAVNGKVGLELYAYDQLNGAPNKNGVPLFDVFVDDELYFSQNIDSIDFSLQKNILIHTNYQATLETRKRFSKLYIDDGNPLNFYGKKKNSGLINIKPNEVKHIRIEARDAYGNQTTVNFVLKGKEKIACISEPIEVKKDSYTLDNTLMLFQPRDSTNNKITVYNKEGSKIYEPAYFNDENNVYLIDLRNTLPREVVYADGSEQHLLYSDRVPAASEHSFLADTYSLKFSKTTLFDTIYFRARHYVDEQSKRDVFEISENIYPLKGGITAQLQLLGEYDSLDQYHLYAVNNSRFPSFVGGSIENGKLNFSLYSFGKYTLLKDLKPPTIKKRSVQNNIISVTISDELSGINNFEAKLNGEWLLMNYEPKRNLLWSERLDKNKPLKGQFELKVADNAGNESILKLNIE</sequence>
<dbReference type="PANTHER" id="PTHR21666:SF270">
    <property type="entry name" value="MUREIN HYDROLASE ACTIVATOR ENVC"/>
    <property type="match status" value="1"/>
</dbReference>
<dbReference type="SUPFAM" id="SSF51261">
    <property type="entry name" value="Duplicated hybrid motif"/>
    <property type="match status" value="1"/>
</dbReference>
<keyword evidence="3" id="KW-1185">Reference proteome</keyword>
<dbReference type="Proteomes" id="UP000075606">
    <property type="component" value="Unassembled WGS sequence"/>
</dbReference>
<dbReference type="InterPro" id="IPR016047">
    <property type="entry name" value="M23ase_b-sheet_dom"/>
</dbReference>
<evidence type="ECO:0000259" key="1">
    <source>
        <dbReference type="Pfam" id="PF01551"/>
    </source>
</evidence>
<dbReference type="Pfam" id="PF01551">
    <property type="entry name" value="Peptidase_M23"/>
    <property type="match status" value="2"/>
</dbReference>
<dbReference type="CDD" id="cd12797">
    <property type="entry name" value="M23_peptidase"/>
    <property type="match status" value="1"/>
</dbReference>
<comment type="caution">
    <text evidence="2">The sequence shown here is derived from an EMBL/GenBank/DDBJ whole genome shotgun (WGS) entry which is preliminary data.</text>
</comment>
<gene>
    <name evidence="2" type="ORF">AWW68_16690</name>
</gene>
<dbReference type="OrthoDB" id="9810477at2"/>
<dbReference type="GO" id="GO:0004222">
    <property type="term" value="F:metalloendopeptidase activity"/>
    <property type="evidence" value="ECO:0007669"/>
    <property type="project" value="TreeGrafter"/>
</dbReference>